<dbReference type="Gene3D" id="3.10.350.10">
    <property type="entry name" value="LysM domain"/>
    <property type="match status" value="2"/>
</dbReference>
<dbReference type="PROSITE" id="PS51782">
    <property type="entry name" value="LYSM"/>
    <property type="match status" value="2"/>
</dbReference>
<evidence type="ECO:0000256" key="1">
    <source>
        <dbReference type="SAM" id="MobiDB-lite"/>
    </source>
</evidence>
<evidence type="ECO:0000313" key="4">
    <source>
        <dbReference type="Proteomes" id="UP000886520"/>
    </source>
</evidence>
<protein>
    <recommendedName>
        <fullName evidence="2">LysM domain-containing protein</fullName>
    </recommendedName>
</protein>
<dbReference type="AlphaFoldDB" id="A0A9D4V3X2"/>
<dbReference type="CDD" id="cd00118">
    <property type="entry name" value="LysM"/>
    <property type="match status" value="2"/>
</dbReference>
<reference evidence="3" key="1">
    <citation type="submission" date="2021-01" db="EMBL/GenBank/DDBJ databases">
        <title>Adiantum capillus-veneris genome.</title>
        <authorList>
            <person name="Fang Y."/>
            <person name="Liao Q."/>
        </authorList>
    </citation>
    <scope>NUCLEOTIDE SEQUENCE</scope>
    <source>
        <strain evidence="3">H3</strain>
        <tissue evidence="3">Leaf</tissue>
    </source>
</reference>
<feature type="compositionally biased region" description="Low complexity" evidence="1">
    <location>
        <begin position="333"/>
        <end position="342"/>
    </location>
</feature>
<evidence type="ECO:0000259" key="2">
    <source>
        <dbReference type="PROSITE" id="PS51782"/>
    </source>
</evidence>
<accession>A0A9D4V3X2</accession>
<feature type="domain" description="LysM" evidence="2">
    <location>
        <begin position="159"/>
        <end position="204"/>
    </location>
</feature>
<proteinExistence type="predicted"/>
<dbReference type="InterPro" id="IPR036779">
    <property type="entry name" value="LysM_dom_sf"/>
</dbReference>
<feature type="domain" description="LysM" evidence="2">
    <location>
        <begin position="94"/>
        <end position="140"/>
    </location>
</feature>
<dbReference type="PANTHER" id="PTHR33734">
    <property type="entry name" value="LYSM DOMAIN-CONTAINING GPI-ANCHORED PROTEIN 2"/>
    <property type="match status" value="1"/>
</dbReference>
<dbReference type="Proteomes" id="UP000886520">
    <property type="component" value="Chromosome 6"/>
</dbReference>
<dbReference type="OrthoDB" id="2107166at2759"/>
<sequence>MRGVQGDAIRAQACNSETSRPCRAMVGYQASANFDLFQVASRFSLNDNTSVLGPNDIDPSLWAISDLVLPPQAKPYLIPTTCGCIDGTRVVTWVNYTVVEGDTLSAIAAAYLNLVTYTEIAQASGILNPDLIQVGQEISIPIPCACFNQTSSNSALISLSYQVQRGDSLSYIAQLYNTSALQLQELNTLANASDELEAQKVLFVPLPVCKANFSSGAMDGNLTVVEGAYELTANACVQCNCNNGLLHCIPTPSTFGRTCSNLTCASSMLYLGASNASQGSQECLVESCVYKGYTTQSNIVAVLEVKEDLTCPGAPPPETFYKPPTGLVASPLDSPLASSSTLSPPPSPSTSIAIPPSTNTNPSIASPLLGGISFFAWGCLFSFWLSLSVQA</sequence>
<dbReference type="PANTHER" id="PTHR33734:SF35">
    <property type="entry name" value="LYSM DOMAIN-CONTAINING GPI-ANCHORED PROTEIN 1"/>
    <property type="match status" value="1"/>
</dbReference>
<dbReference type="SUPFAM" id="SSF54106">
    <property type="entry name" value="LysM domain"/>
    <property type="match status" value="2"/>
</dbReference>
<dbReference type="InterPro" id="IPR018392">
    <property type="entry name" value="LysM"/>
</dbReference>
<dbReference type="SMART" id="SM00257">
    <property type="entry name" value="LysM"/>
    <property type="match status" value="2"/>
</dbReference>
<dbReference type="Pfam" id="PF01476">
    <property type="entry name" value="LysM"/>
    <property type="match status" value="2"/>
</dbReference>
<gene>
    <name evidence="3" type="ORF">GOP47_0006573</name>
</gene>
<keyword evidence="4" id="KW-1185">Reference proteome</keyword>
<comment type="caution">
    <text evidence="3">The sequence shown here is derived from an EMBL/GenBank/DDBJ whole genome shotgun (WGS) entry which is preliminary data.</text>
</comment>
<organism evidence="3 4">
    <name type="scientific">Adiantum capillus-veneris</name>
    <name type="common">Maidenhair fern</name>
    <dbReference type="NCBI Taxonomy" id="13818"/>
    <lineage>
        <taxon>Eukaryota</taxon>
        <taxon>Viridiplantae</taxon>
        <taxon>Streptophyta</taxon>
        <taxon>Embryophyta</taxon>
        <taxon>Tracheophyta</taxon>
        <taxon>Polypodiopsida</taxon>
        <taxon>Polypodiidae</taxon>
        <taxon>Polypodiales</taxon>
        <taxon>Pteridineae</taxon>
        <taxon>Pteridaceae</taxon>
        <taxon>Vittarioideae</taxon>
        <taxon>Adiantum</taxon>
    </lineage>
</organism>
<dbReference type="EMBL" id="JABFUD020000006">
    <property type="protein sequence ID" value="KAI5078902.1"/>
    <property type="molecule type" value="Genomic_DNA"/>
</dbReference>
<feature type="region of interest" description="Disordered" evidence="1">
    <location>
        <begin position="333"/>
        <end position="356"/>
    </location>
</feature>
<name>A0A9D4V3X2_ADICA</name>
<evidence type="ECO:0000313" key="3">
    <source>
        <dbReference type="EMBL" id="KAI5078902.1"/>
    </source>
</evidence>